<evidence type="ECO:0000313" key="1">
    <source>
        <dbReference type="EMBL" id="SFK51761.1"/>
    </source>
</evidence>
<name>A0A1I4A741_9GAMM</name>
<dbReference type="OrthoDB" id="5608816at2"/>
<sequence length="151" mass="17201">MSRETEKSMVVLARHRLKWLKVALAGRNADLNLVQNTFHQLTGLTSLRFVQDNGLSDETIRELAIIDNLATLNVQQQHPEVLDKLSKEAQELSKYLDMPARDLLDLLFKHGARFHNQDAISVALHRGLISDIHHEAEAYARLQARECRGEV</sequence>
<evidence type="ECO:0000313" key="2">
    <source>
        <dbReference type="Proteomes" id="UP000198924"/>
    </source>
</evidence>
<accession>A0A1I4A741</accession>
<dbReference type="Proteomes" id="UP000198924">
    <property type="component" value="Unassembled WGS sequence"/>
</dbReference>
<organism evidence="1 2">
    <name type="scientific">Methylophaga sulfidovorans</name>
    <dbReference type="NCBI Taxonomy" id="45496"/>
    <lineage>
        <taxon>Bacteria</taxon>
        <taxon>Pseudomonadati</taxon>
        <taxon>Pseudomonadota</taxon>
        <taxon>Gammaproteobacteria</taxon>
        <taxon>Thiotrichales</taxon>
        <taxon>Piscirickettsiaceae</taxon>
        <taxon>Methylophaga</taxon>
    </lineage>
</organism>
<protein>
    <submittedName>
        <fullName evidence="1">Uncharacterized protein</fullName>
    </submittedName>
</protein>
<dbReference type="STRING" id="45496.SAMN04488079_11348"/>
<keyword evidence="2" id="KW-1185">Reference proteome</keyword>
<dbReference type="RefSeq" id="WP_091714684.1">
    <property type="nucleotide sequence ID" value="NZ_FOSH01000013.1"/>
</dbReference>
<dbReference type="AlphaFoldDB" id="A0A1I4A741"/>
<reference evidence="2" key="1">
    <citation type="submission" date="2016-10" db="EMBL/GenBank/DDBJ databases">
        <authorList>
            <person name="Varghese N."/>
            <person name="Submissions S."/>
        </authorList>
    </citation>
    <scope>NUCLEOTIDE SEQUENCE [LARGE SCALE GENOMIC DNA]</scope>
    <source>
        <strain evidence="2">DSM 11578</strain>
    </source>
</reference>
<proteinExistence type="predicted"/>
<gene>
    <name evidence="1" type="ORF">SAMN04488079_11348</name>
</gene>
<dbReference type="EMBL" id="FOSH01000013">
    <property type="protein sequence ID" value="SFK51761.1"/>
    <property type="molecule type" value="Genomic_DNA"/>
</dbReference>